<gene>
    <name evidence="3" type="ORF">H8705_10745</name>
</gene>
<dbReference type="InterPro" id="IPR035412">
    <property type="entry name" value="Terminase_L_N"/>
</dbReference>
<dbReference type="NCBIfam" id="TIGR01547">
    <property type="entry name" value="phage_term_2"/>
    <property type="match status" value="1"/>
</dbReference>
<accession>A0A926ETM1</accession>
<dbReference type="Gene3D" id="3.40.50.300">
    <property type="entry name" value="P-loop containing nucleotide triphosphate hydrolases"/>
    <property type="match status" value="1"/>
</dbReference>
<dbReference type="Gene3D" id="3.30.420.280">
    <property type="match status" value="1"/>
</dbReference>
<evidence type="ECO:0000313" key="4">
    <source>
        <dbReference type="Proteomes" id="UP000623678"/>
    </source>
</evidence>
<dbReference type="PANTHER" id="PTHR39184">
    <property type="match status" value="1"/>
</dbReference>
<dbReference type="InterPro" id="IPR052380">
    <property type="entry name" value="Viral_DNA_packaging_terminase"/>
</dbReference>
<evidence type="ECO:0000259" key="2">
    <source>
        <dbReference type="Pfam" id="PF17288"/>
    </source>
</evidence>
<dbReference type="EMBL" id="JACRTD010000008">
    <property type="protein sequence ID" value="MBC8586060.1"/>
    <property type="molecule type" value="Genomic_DNA"/>
</dbReference>
<keyword evidence="4" id="KW-1185">Reference proteome</keyword>
<dbReference type="PANTHER" id="PTHR39184:SF1">
    <property type="entry name" value="PBSX PHAGE TERMINASE LARGE SUBUNIT"/>
    <property type="match status" value="1"/>
</dbReference>
<protein>
    <submittedName>
        <fullName evidence="3">PBSX family phage terminase large subunit</fullName>
    </submittedName>
</protein>
<evidence type="ECO:0000313" key="3">
    <source>
        <dbReference type="EMBL" id="MBC8586060.1"/>
    </source>
</evidence>
<dbReference type="Proteomes" id="UP000623678">
    <property type="component" value="Unassembled WGS sequence"/>
</dbReference>
<name>A0A926ETM1_9FIRM</name>
<dbReference type="InterPro" id="IPR027417">
    <property type="entry name" value="P-loop_NTPase"/>
</dbReference>
<feature type="domain" description="Phage terminase large subunit C-terminal" evidence="2">
    <location>
        <begin position="253"/>
        <end position="394"/>
    </location>
</feature>
<dbReference type="InterPro" id="IPR035413">
    <property type="entry name" value="Terminase_L_C"/>
</dbReference>
<dbReference type="InterPro" id="IPR006437">
    <property type="entry name" value="Phage_terminase_lsu"/>
</dbReference>
<feature type="domain" description="Phage terminase large subunit N-terminal" evidence="1">
    <location>
        <begin position="27"/>
        <end position="221"/>
    </location>
</feature>
<comment type="caution">
    <text evidence="3">The sequence shown here is derived from an EMBL/GenBank/DDBJ whole genome shotgun (WGS) entry which is preliminary data.</text>
</comment>
<evidence type="ECO:0000259" key="1">
    <source>
        <dbReference type="Pfam" id="PF04466"/>
    </source>
</evidence>
<reference evidence="3" key="1">
    <citation type="submission" date="2020-08" db="EMBL/GenBank/DDBJ databases">
        <title>Genome public.</title>
        <authorList>
            <person name="Liu C."/>
            <person name="Sun Q."/>
        </authorList>
    </citation>
    <scope>NUCLEOTIDE SEQUENCE</scope>
    <source>
        <strain evidence="3">NSJ-64</strain>
    </source>
</reference>
<dbReference type="AlphaFoldDB" id="A0A926ETM1"/>
<dbReference type="Pfam" id="PF04466">
    <property type="entry name" value="Terminase_3"/>
    <property type="match status" value="1"/>
</dbReference>
<dbReference type="Pfam" id="PF17288">
    <property type="entry name" value="Terminase_3C"/>
    <property type="match status" value="1"/>
</dbReference>
<sequence>MNRPNKKLLNPEMFNPWVLDIIDDYSNRYEIYYGGGGSGKSYGAAQKIVIKAVGNKRRVLVIRKVDRTLKDSIYSLIKSVLSVGGIPYQENKSEMRLSLPNGSEFLFKGLDDPEKIKSITDITDIVIEEATELTEDDFTQLDIRLRPPESVGRPQIYLMFNPVSKVNWCYKHWFSGPIPEKSKIIHSTYKDNKFLTREYVDMLENLINTNPTYYKIYCMGEFTTLDKLVFPVVHKQIIDLEEIKTYPFWAGLDFGYINDPTALTWGRINPKAKQLYITGEYDKKGMVNEEIAQTIKSLGLSKEVIVADSAEKKSIEEIRRKGIHRIRPAEKGPDSVRHGIDTIMGYQIIVDERCPHTIDEFENYTWQKDKTTGEYINKPIDMFNHHIDSIRYGIQGVLKRSGVRIGGI</sequence>
<proteinExistence type="predicted"/>
<organism evidence="3 4">
    <name type="scientific">Youxingia wuxianensis</name>
    <dbReference type="NCBI Taxonomy" id="2763678"/>
    <lineage>
        <taxon>Bacteria</taxon>
        <taxon>Bacillati</taxon>
        <taxon>Bacillota</taxon>
        <taxon>Clostridia</taxon>
        <taxon>Eubacteriales</taxon>
        <taxon>Oscillospiraceae</taxon>
        <taxon>Youxingia</taxon>
    </lineage>
</organism>